<evidence type="ECO:0000313" key="4">
    <source>
        <dbReference type="RefSeq" id="XP_034292257.1"/>
    </source>
</evidence>
<feature type="region of interest" description="Disordered" evidence="1">
    <location>
        <begin position="61"/>
        <end position="96"/>
    </location>
</feature>
<dbReference type="KEGG" id="pgut:117676686"/>
<reference evidence="4" key="1">
    <citation type="submission" date="2025-08" db="UniProtKB">
        <authorList>
            <consortium name="RefSeq"/>
        </authorList>
    </citation>
    <scope>IDENTIFICATION</scope>
    <source>
        <tissue evidence="4">Blood</tissue>
    </source>
</reference>
<dbReference type="AlphaFoldDB" id="A0A6P9D961"/>
<gene>
    <name evidence="4" type="primary">LOC117676686</name>
</gene>
<evidence type="ECO:0000259" key="2">
    <source>
        <dbReference type="Pfam" id="PF22589"/>
    </source>
</evidence>
<dbReference type="InParanoid" id="A0A6P9D961"/>
<evidence type="ECO:0000256" key="1">
    <source>
        <dbReference type="SAM" id="MobiDB-lite"/>
    </source>
</evidence>
<keyword evidence="3" id="KW-1185">Reference proteome</keyword>
<dbReference type="Proteomes" id="UP001652622">
    <property type="component" value="Unplaced"/>
</dbReference>
<dbReference type="OrthoDB" id="410807at2759"/>
<dbReference type="PANTHER" id="PTHR35826">
    <property type="entry name" value="PROTEIN ATP6V1FNB-LIKE"/>
    <property type="match status" value="1"/>
</dbReference>
<dbReference type="PANTHER" id="PTHR35826:SF5">
    <property type="entry name" value="GENE 45521-RELATED"/>
    <property type="match status" value="1"/>
</dbReference>
<dbReference type="InterPro" id="IPR054323">
    <property type="entry name" value="SPMIP1_C"/>
</dbReference>
<feature type="domain" description="Sperm microtubule inner protein 1 C-terminal" evidence="2">
    <location>
        <begin position="61"/>
        <end position="181"/>
    </location>
</feature>
<protein>
    <submittedName>
        <fullName evidence="4">Protein SPMIP1 isoform X1</fullName>
    </submittedName>
</protein>
<dbReference type="OMA" id="QYLKERM"/>
<organism evidence="3 4">
    <name type="scientific">Pantherophis guttatus</name>
    <name type="common">Corn snake</name>
    <name type="synonym">Elaphe guttata</name>
    <dbReference type="NCBI Taxonomy" id="94885"/>
    <lineage>
        <taxon>Eukaryota</taxon>
        <taxon>Metazoa</taxon>
        <taxon>Chordata</taxon>
        <taxon>Craniata</taxon>
        <taxon>Vertebrata</taxon>
        <taxon>Euteleostomi</taxon>
        <taxon>Lepidosauria</taxon>
        <taxon>Squamata</taxon>
        <taxon>Bifurcata</taxon>
        <taxon>Unidentata</taxon>
        <taxon>Episquamata</taxon>
        <taxon>Toxicofera</taxon>
        <taxon>Serpentes</taxon>
        <taxon>Colubroidea</taxon>
        <taxon>Colubridae</taxon>
        <taxon>Colubrinae</taxon>
        <taxon>Pantherophis</taxon>
    </lineage>
</organism>
<evidence type="ECO:0000313" key="3">
    <source>
        <dbReference type="Proteomes" id="UP001652622"/>
    </source>
</evidence>
<dbReference type="Pfam" id="PF22589">
    <property type="entry name" value="SPMIP1"/>
    <property type="match status" value="1"/>
</dbReference>
<dbReference type="GeneID" id="117676686"/>
<feature type="compositionally biased region" description="Basic and acidic residues" evidence="1">
    <location>
        <begin position="73"/>
        <end position="86"/>
    </location>
</feature>
<name>A0A6P9D961_PANGU</name>
<sequence length="188" mass="21915">MQAMRGLLTSQEQDGWRELINKEVFCRINWKAKYGRKCTQRLPDHGISRQKCLFPDIYLPKEDSSSKNQEGVPQKEDRQAPAEEKVGLSLQEPLPEMRVPTPETTQLLYKGFSHEGKGRQKYLKERMMKSPEEKFCYPVLSSWEYGWRLGDTIKDIRTPVHGKSCIVKDTFYFKNGTFYTPSKTDKLA</sequence>
<proteinExistence type="predicted"/>
<accession>A0A6P9D961</accession>
<dbReference type="RefSeq" id="XP_034292257.1">
    <property type="nucleotide sequence ID" value="XM_034436366.2"/>
</dbReference>